<dbReference type="EMBL" id="BLPG01000001">
    <property type="protein sequence ID" value="GFJ92004.1"/>
    <property type="molecule type" value="Genomic_DNA"/>
</dbReference>
<reference evidence="4 5" key="1">
    <citation type="submission" date="2020-03" db="EMBL/GenBank/DDBJ databases">
        <title>Whole genome shotgun sequence of Phytohabitans rumicis NBRC 108638.</title>
        <authorList>
            <person name="Komaki H."/>
            <person name="Tamura T."/>
        </authorList>
    </citation>
    <scope>NUCLEOTIDE SEQUENCE [LARGE SCALE GENOMIC DNA]</scope>
    <source>
        <strain evidence="4 5">NBRC 108638</strain>
    </source>
</reference>
<feature type="transmembrane region" description="Helical" evidence="2">
    <location>
        <begin position="12"/>
        <end position="31"/>
    </location>
</feature>
<evidence type="ECO:0000313" key="4">
    <source>
        <dbReference type="EMBL" id="GFJ92004.1"/>
    </source>
</evidence>
<dbReference type="RefSeq" id="WP_173078971.1">
    <property type="nucleotide sequence ID" value="NZ_BAABJB010000023.1"/>
</dbReference>
<organism evidence="4 5">
    <name type="scientific">Phytohabitans rumicis</name>
    <dbReference type="NCBI Taxonomy" id="1076125"/>
    <lineage>
        <taxon>Bacteria</taxon>
        <taxon>Bacillati</taxon>
        <taxon>Actinomycetota</taxon>
        <taxon>Actinomycetes</taxon>
        <taxon>Micromonosporales</taxon>
        <taxon>Micromonosporaceae</taxon>
    </lineage>
</organism>
<dbReference type="Gene3D" id="3.10.180.10">
    <property type="entry name" value="2,3-Dihydroxybiphenyl 1,2-Dioxygenase, domain 1"/>
    <property type="match status" value="1"/>
</dbReference>
<evidence type="ECO:0000256" key="1">
    <source>
        <dbReference type="SAM" id="MobiDB-lite"/>
    </source>
</evidence>
<dbReference type="Pfam" id="PF00903">
    <property type="entry name" value="Glyoxalase"/>
    <property type="match status" value="1"/>
</dbReference>
<dbReference type="PROSITE" id="PS51819">
    <property type="entry name" value="VOC"/>
    <property type="match status" value="1"/>
</dbReference>
<name>A0A6V8L6W4_9ACTN</name>
<dbReference type="CDD" id="cd06587">
    <property type="entry name" value="VOC"/>
    <property type="match status" value="1"/>
</dbReference>
<keyword evidence="2" id="KW-1133">Transmembrane helix</keyword>
<reference evidence="4 5" key="2">
    <citation type="submission" date="2020-03" db="EMBL/GenBank/DDBJ databases">
        <authorList>
            <person name="Ichikawa N."/>
            <person name="Kimura A."/>
            <person name="Kitahashi Y."/>
            <person name="Uohara A."/>
        </authorList>
    </citation>
    <scope>NUCLEOTIDE SEQUENCE [LARGE SCALE GENOMIC DNA]</scope>
    <source>
        <strain evidence="4 5">NBRC 108638</strain>
    </source>
</reference>
<dbReference type="AlphaFoldDB" id="A0A6V8L6W4"/>
<protein>
    <recommendedName>
        <fullName evidence="3">VOC domain-containing protein</fullName>
    </recommendedName>
</protein>
<keyword evidence="2" id="KW-0812">Transmembrane</keyword>
<feature type="transmembrane region" description="Helical" evidence="2">
    <location>
        <begin position="37"/>
        <end position="56"/>
    </location>
</feature>
<feature type="region of interest" description="Disordered" evidence="1">
    <location>
        <begin position="170"/>
        <end position="287"/>
    </location>
</feature>
<evidence type="ECO:0000256" key="2">
    <source>
        <dbReference type="SAM" id="Phobius"/>
    </source>
</evidence>
<feature type="domain" description="VOC" evidence="3">
    <location>
        <begin position="293"/>
        <end position="410"/>
    </location>
</feature>
<dbReference type="SUPFAM" id="SSF54593">
    <property type="entry name" value="Glyoxalase/Bleomycin resistance protein/Dihydroxybiphenyl dioxygenase"/>
    <property type="match status" value="1"/>
</dbReference>
<comment type="caution">
    <text evidence="4">The sequence shown here is derived from an EMBL/GenBank/DDBJ whole genome shotgun (WGS) entry which is preliminary data.</text>
</comment>
<feature type="compositionally biased region" description="Acidic residues" evidence="1">
    <location>
        <begin position="260"/>
        <end position="277"/>
    </location>
</feature>
<dbReference type="Proteomes" id="UP000482960">
    <property type="component" value="Unassembled WGS sequence"/>
</dbReference>
<evidence type="ECO:0000259" key="3">
    <source>
        <dbReference type="PROSITE" id="PS51819"/>
    </source>
</evidence>
<gene>
    <name evidence="4" type="ORF">Prum_056460</name>
</gene>
<proteinExistence type="predicted"/>
<dbReference type="InterPro" id="IPR029068">
    <property type="entry name" value="Glyas_Bleomycin-R_OHBP_Dase"/>
</dbReference>
<evidence type="ECO:0000313" key="5">
    <source>
        <dbReference type="Proteomes" id="UP000482960"/>
    </source>
</evidence>
<keyword evidence="2" id="KW-0472">Membrane</keyword>
<sequence>MADGRRRPIAPVRKLVAAVLATFAAFVMLFGAGMQSWAIVAVGVAVLVLAISLVLVNTIRGGARAWVAGTAHVMSATEPPASSTYGRCELQIVIDAPGLPAASIKVRDSRVPVAKWPLPGVTLPIMVAVDDLRHVRILWDDALTHAEAAAGMGGPRDYPDDDILFEEDEPPWARRAPDPPFPGPDSGEPITADLTDDLGGGIRDEPVVVHQTPGGPIVLEGTVVEPSGDPRGVPLPRRARSGQNGGNGATTAVAEPPSKEEEEPEAPAPEDTDDGLDDLITAYPSARPGPGGSIHGVGVTVLVTDLARSVAFYRDMLGFYEIDGGDGNAVLASGDTRLVLRQISDVSPAGPRTVHLNLEVGDVTAMHDELKAKGVRFTYAPRPVNKGAKLELWAAAFKDPDGHGIALTQWRTRAAEDGPADV</sequence>
<dbReference type="InterPro" id="IPR004360">
    <property type="entry name" value="Glyas_Fos-R_dOase_dom"/>
</dbReference>
<accession>A0A6V8L6W4</accession>
<keyword evidence="5" id="KW-1185">Reference proteome</keyword>
<dbReference type="InterPro" id="IPR037523">
    <property type="entry name" value="VOC_core"/>
</dbReference>